<proteinExistence type="predicted"/>
<feature type="domain" description="SHOCT" evidence="1">
    <location>
        <begin position="343"/>
        <end position="369"/>
    </location>
</feature>
<comment type="caution">
    <text evidence="3">The sequence shown here is derived from an EMBL/GenBank/DDBJ whole genome shotgun (WGS) entry which is preliminary data.</text>
</comment>
<dbReference type="Pfam" id="PF13421">
    <property type="entry name" value="Band_7_1"/>
    <property type="match status" value="1"/>
</dbReference>
<evidence type="ECO:0000259" key="2">
    <source>
        <dbReference type="Pfam" id="PF13421"/>
    </source>
</evidence>
<accession>A0A939BEI3</accession>
<evidence type="ECO:0000313" key="4">
    <source>
        <dbReference type="Proteomes" id="UP000774750"/>
    </source>
</evidence>
<organism evidence="3 4">
    <name type="scientific">Merdimmobilis hominis</name>
    <dbReference type="NCBI Taxonomy" id="2897707"/>
    <lineage>
        <taxon>Bacteria</taxon>
        <taxon>Bacillati</taxon>
        <taxon>Bacillota</taxon>
        <taxon>Clostridia</taxon>
        <taxon>Eubacteriales</taxon>
        <taxon>Oscillospiraceae</taxon>
        <taxon>Merdimmobilis</taxon>
    </lineage>
</organism>
<dbReference type="PANTHER" id="PTHR37826:SF2">
    <property type="entry name" value="ZINC-RIBBON DOMAIN-CONTAINING PROTEIN"/>
    <property type="match status" value="1"/>
</dbReference>
<sequence>MALAKIIKYEGDNSTFVWKSPIEDFNTLSQLIVHQSQEAVFFKNGQALDLFEAGRYTLETQNIPLLRRFLNLPTGGKTPFHCEVYFVNKTQQMAIKWGTDSQVQYMEPTYKFPLQIGASGEMTLSVNDSRRLLTKLVGTESSLTQSGLIAQFRSYLMSKIKPYIAATMQSAPYSIFEVDAHMDEFSSALKRALTPDFNEYGISLDKFFVTTIAKPDGEAAYEKFKEIHIRQYADIAEAKLKQQTDVIHAETEAKKTVIESQAMATKRAQEGYTYQQERGFDVAEKVAENEAVGEFTNMGVGLGTMAGVGGAVGGMVGGMMNDAIGQTSAPAQSTGGLDAFKMKLEKMKLMKESGILSEEEFNAAKQELLKNL</sequence>
<dbReference type="EMBL" id="JACJKY010000007">
    <property type="protein sequence ID" value="MBM6920638.1"/>
    <property type="molecule type" value="Genomic_DNA"/>
</dbReference>
<reference evidence="3" key="2">
    <citation type="journal article" date="2021" name="Sci. Rep.">
        <title>The distribution of antibiotic resistance genes in chicken gut microbiota commensals.</title>
        <authorList>
            <person name="Juricova H."/>
            <person name="Matiasovicova J."/>
            <person name="Kubasova T."/>
            <person name="Cejkova D."/>
            <person name="Rychlik I."/>
        </authorList>
    </citation>
    <scope>NUCLEOTIDE SEQUENCE</scope>
    <source>
        <strain evidence="3">An559</strain>
    </source>
</reference>
<gene>
    <name evidence="3" type="ORF">H6A12_05645</name>
</gene>
<keyword evidence="4" id="KW-1185">Reference proteome</keyword>
<dbReference type="Proteomes" id="UP000774750">
    <property type="component" value="Unassembled WGS sequence"/>
</dbReference>
<dbReference type="AlphaFoldDB" id="A0A939BEI3"/>
<dbReference type="Pfam" id="PF09851">
    <property type="entry name" value="SHOCT"/>
    <property type="match status" value="1"/>
</dbReference>
<dbReference type="InterPro" id="IPR033880">
    <property type="entry name" value="SPFH_YdjI"/>
</dbReference>
<evidence type="ECO:0000259" key="1">
    <source>
        <dbReference type="Pfam" id="PF09851"/>
    </source>
</evidence>
<dbReference type="CDD" id="cd03408">
    <property type="entry name" value="SPFH_like_u1"/>
    <property type="match status" value="1"/>
</dbReference>
<evidence type="ECO:0000313" key="3">
    <source>
        <dbReference type="EMBL" id="MBM6920638.1"/>
    </source>
</evidence>
<reference evidence="3" key="1">
    <citation type="submission" date="2020-08" db="EMBL/GenBank/DDBJ databases">
        <authorList>
            <person name="Cejkova D."/>
            <person name="Kubasova T."/>
            <person name="Jahodarova E."/>
            <person name="Rychlik I."/>
        </authorList>
    </citation>
    <scope>NUCLEOTIDE SEQUENCE</scope>
    <source>
        <strain evidence="3">An559</strain>
    </source>
</reference>
<name>A0A939BEI3_9FIRM</name>
<feature type="domain" description="SPFH" evidence="2">
    <location>
        <begin position="29"/>
        <end position="216"/>
    </location>
</feature>
<protein>
    <submittedName>
        <fullName evidence="3">SPFH domain-containing protein</fullName>
    </submittedName>
</protein>
<dbReference type="PANTHER" id="PTHR37826">
    <property type="entry name" value="FLOTILLIN BAND_7_5 DOMAIN PROTEIN"/>
    <property type="match status" value="1"/>
</dbReference>
<dbReference type="InterPro" id="IPR018649">
    <property type="entry name" value="SHOCT"/>
</dbReference>
<dbReference type="RefSeq" id="WP_204445723.1">
    <property type="nucleotide sequence ID" value="NZ_JACJKY010000007.1"/>
</dbReference>